<reference evidence="1 2" key="1">
    <citation type="submission" date="2023-01" db="EMBL/GenBank/DDBJ databases">
        <title>Analysis of 21 Apiospora genomes using comparative genomics revels a genus with tremendous synthesis potential of carbohydrate active enzymes and secondary metabolites.</title>
        <authorList>
            <person name="Sorensen T."/>
        </authorList>
    </citation>
    <scope>NUCLEOTIDE SEQUENCE [LARGE SCALE GENOMIC DNA]</scope>
    <source>
        <strain evidence="1 2">CBS 83171</strain>
    </source>
</reference>
<name>A0ABR1W014_9PEZI</name>
<evidence type="ECO:0000313" key="1">
    <source>
        <dbReference type="EMBL" id="KAK8076798.1"/>
    </source>
</evidence>
<evidence type="ECO:0008006" key="3">
    <source>
        <dbReference type="Google" id="ProtNLM"/>
    </source>
</evidence>
<sequence length="98" mass="10630">MTVLPSFPAPLLTAAFSTISRVPCELRHCRATRSSGQVEAINFEAQADANDDANAVADLDSDADAEYETDPEFLLPRRSPWLSTSAERAAPSVHTVIR</sequence>
<evidence type="ECO:0000313" key="2">
    <source>
        <dbReference type="Proteomes" id="UP001446871"/>
    </source>
</evidence>
<comment type="caution">
    <text evidence="1">The sequence shown here is derived from an EMBL/GenBank/DDBJ whole genome shotgun (WGS) entry which is preliminary data.</text>
</comment>
<accession>A0ABR1W014</accession>
<organism evidence="1 2">
    <name type="scientific">Apiospora saccharicola</name>
    <dbReference type="NCBI Taxonomy" id="335842"/>
    <lineage>
        <taxon>Eukaryota</taxon>
        <taxon>Fungi</taxon>
        <taxon>Dikarya</taxon>
        <taxon>Ascomycota</taxon>
        <taxon>Pezizomycotina</taxon>
        <taxon>Sordariomycetes</taxon>
        <taxon>Xylariomycetidae</taxon>
        <taxon>Amphisphaeriales</taxon>
        <taxon>Apiosporaceae</taxon>
        <taxon>Apiospora</taxon>
    </lineage>
</organism>
<proteinExistence type="predicted"/>
<dbReference type="Proteomes" id="UP001446871">
    <property type="component" value="Unassembled WGS sequence"/>
</dbReference>
<protein>
    <recommendedName>
        <fullName evidence="3">Secreted protein</fullName>
    </recommendedName>
</protein>
<gene>
    <name evidence="1" type="ORF">PG996_002968</name>
</gene>
<dbReference type="EMBL" id="JAQQWM010000002">
    <property type="protein sequence ID" value="KAK8076798.1"/>
    <property type="molecule type" value="Genomic_DNA"/>
</dbReference>
<keyword evidence="2" id="KW-1185">Reference proteome</keyword>